<evidence type="ECO:0000313" key="2">
    <source>
        <dbReference type="Proteomes" id="UP001341840"/>
    </source>
</evidence>
<evidence type="ECO:0008006" key="3">
    <source>
        <dbReference type="Google" id="ProtNLM"/>
    </source>
</evidence>
<comment type="caution">
    <text evidence="1">The sequence shown here is derived from an EMBL/GenBank/DDBJ whole genome shotgun (WGS) entry which is preliminary data.</text>
</comment>
<evidence type="ECO:0000313" key="1">
    <source>
        <dbReference type="EMBL" id="MED6213685.1"/>
    </source>
</evidence>
<proteinExistence type="predicted"/>
<reference evidence="1 2" key="1">
    <citation type="journal article" date="2023" name="Plants (Basel)">
        <title>Bridging the Gap: Combining Genomics and Transcriptomics Approaches to Understand Stylosanthes scabra, an Orphan Legume from the Brazilian Caatinga.</title>
        <authorList>
            <person name="Ferreira-Neto J.R.C."/>
            <person name="da Silva M.D."/>
            <person name="Binneck E."/>
            <person name="de Melo N.F."/>
            <person name="da Silva R.H."/>
            <person name="de Melo A.L.T.M."/>
            <person name="Pandolfi V."/>
            <person name="Bustamante F.O."/>
            <person name="Brasileiro-Vidal A.C."/>
            <person name="Benko-Iseppon A.M."/>
        </authorList>
    </citation>
    <scope>NUCLEOTIDE SEQUENCE [LARGE SCALE GENOMIC DNA]</scope>
    <source>
        <tissue evidence="1">Leaves</tissue>
    </source>
</reference>
<dbReference type="EMBL" id="JASCZI010243863">
    <property type="protein sequence ID" value="MED6213685.1"/>
    <property type="molecule type" value="Genomic_DNA"/>
</dbReference>
<organism evidence="1 2">
    <name type="scientific">Stylosanthes scabra</name>
    <dbReference type="NCBI Taxonomy" id="79078"/>
    <lineage>
        <taxon>Eukaryota</taxon>
        <taxon>Viridiplantae</taxon>
        <taxon>Streptophyta</taxon>
        <taxon>Embryophyta</taxon>
        <taxon>Tracheophyta</taxon>
        <taxon>Spermatophyta</taxon>
        <taxon>Magnoliopsida</taxon>
        <taxon>eudicotyledons</taxon>
        <taxon>Gunneridae</taxon>
        <taxon>Pentapetalae</taxon>
        <taxon>rosids</taxon>
        <taxon>fabids</taxon>
        <taxon>Fabales</taxon>
        <taxon>Fabaceae</taxon>
        <taxon>Papilionoideae</taxon>
        <taxon>50 kb inversion clade</taxon>
        <taxon>dalbergioids sensu lato</taxon>
        <taxon>Dalbergieae</taxon>
        <taxon>Pterocarpus clade</taxon>
        <taxon>Stylosanthes</taxon>
    </lineage>
</organism>
<name>A0ABU6YTE6_9FABA</name>
<sequence>MGDRFDFLEDIDTRRGHWRFHVVGGSRHLSPGQCSRDMTILSRSVRCKTSVQSHFQFSKLHIDPTLSDVKEFRSRLIGDTPSSSVRIAQVSSQGGSSGIAELRRGTAVVKTIEQVIALEEGQVWITGRIMGINSGQNDWSYQACTSCDKKVEEKNNGKYKCKNCKTDEAEAELR</sequence>
<dbReference type="Proteomes" id="UP001341840">
    <property type="component" value="Unassembled WGS sequence"/>
</dbReference>
<gene>
    <name evidence="1" type="ORF">PIB30_095706</name>
</gene>
<accession>A0ABU6YTE6</accession>
<dbReference type="Gene3D" id="2.40.50.140">
    <property type="entry name" value="Nucleic acid-binding proteins"/>
    <property type="match status" value="1"/>
</dbReference>
<dbReference type="SUPFAM" id="SSF50249">
    <property type="entry name" value="Nucleic acid-binding proteins"/>
    <property type="match status" value="1"/>
</dbReference>
<protein>
    <recommendedName>
        <fullName evidence="3">Replication factor A C-terminal domain-containing protein</fullName>
    </recommendedName>
</protein>
<dbReference type="InterPro" id="IPR012340">
    <property type="entry name" value="NA-bd_OB-fold"/>
</dbReference>
<keyword evidence="2" id="KW-1185">Reference proteome</keyword>